<dbReference type="SUPFAM" id="SSF51556">
    <property type="entry name" value="Metallo-dependent hydrolases"/>
    <property type="match status" value="1"/>
</dbReference>
<dbReference type="NCBIfam" id="NF006549">
    <property type="entry name" value="PRK09045.1"/>
    <property type="match status" value="1"/>
</dbReference>
<proteinExistence type="inferred from homology"/>
<comment type="similarity">
    <text evidence="5">Belongs to the metallo-dependent hydrolases superfamily. MTA/SAH deaminase family.</text>
</comment>
<dbReference type="KEGG" id="gsn:YC6258_04420"/>
<comment type="catalytic activity">
    <reaction evidence="5">
        <text>S-adenosyl-L-homocysteine + H2O + H(+) = S-inosyl-L-homocysteine + NH4(+)</text>
        <dbReference type="Rhea" id="RHEA:20716"/>
        <dbReference type="ChEBI" id="CHEBI:15377"/>
        <dbReference type="ChEBI" id="CHEBI:15378"/>
        <dbReference type="ChEBI" id="CHEBI:28938"/>
        <dbReference type="ChEBI" id="CHEBI:57856"/>
        <dbReference type="ChEBI" id="CHEBI:57985"/>
        <dbReference type="EC" id="3.5.4.28"/>
    </reaction>
</comment>
<reference evidence="7 8" key="1">
    <citation type="submission" date="2014-01" db="EMBL/GenBank/DDBJ databases">
        <title>Full genme sequencing of cellulolytic bacterium Gynuella sunshinyii YC6258T gen. nov., sp. nov.</title>
        <authorList>
            <person name="Khan H."/>
            <person name="Chung E.J."/>
            <person name="Chung Y.R."/>
        </authorList>
    </citation>
    <scope>NUCLEOTIDE SEQUENCE [LARGE SCALE GENOMIC DNA]</scope>
    <source>
        <strain evidence="7 8">YC6258</strain>
    </source>
</reference>
<dbReference type="PANTHER" id="PTHR43794:SF11">
    <property type="entry name" value="AMIDOHYDROLASE-RELATED DOMAIN-CONTAINING PROTEIN"/>
    <property type="match status" value="1"/>
</dbReference>
<dbReference type="Pfam" id="PF01979">
    <property type="entry name" value="Amidohydro_1"/>
    <property type="match status" value="1"/>
</dbReference>
<keyword evidence="8" id="KW-1185">Reference proteome</keyword>
<dbReference type="GO" id="GO:0090614">
    <property type="term" value="F:5'-methylthioadenosine deaminase activity"/>
    <property type="evidence" value="ECO:0007669"/>
    <property type="project" value="UniProtKB-UniRule"/>
</dbReference>
<protein>
    <recommendedName>
        <fullName evidence="5">5-methylthioadenosine/S-adenosylhomocysteine deaminase</fullName>
        <shortName evidence="5">MTA/SAH deaminase</shortName>
        <ecNumber evidence="5">3.5.4.28</ecNumber>
        <ecNumber evidence="5">3.5.4.31</ecNumber>
    </recommendedName>
</protein>
<dbReference type="STRING" id="1445510.YC6258_04420"/>
<comment type="function">
    <text evidence="5">Catalyzes the deamination of 5-methylthioadenosine and S-adenosyl-L-homocysteine into 5-methylthioinosine and S-inosyl-L-homocysteine, respectively. Is also able to deaminate adenosine.</text>
</comment>
<dbReference type="InterPro" id="IPR050287">
    <property type="entry name" value="MTA/SAH_deaminase"/>
</dbReference>
<dbReference type="Gene3D" id="2.30.40.10">
    <property type="entry name" value="Urease, subunit C, domain 1"/>
    <property type="match status" value="1"/>
</dbReference>
<evidence type="ECO:0000313" key="7">
    <source>
        <dbReference type="EMBL" id="AJQ96452.1"/>
    </source>
</evidence>
<keyword evidence="2 5" id="KW-0479">Metal-binding</keyword>
<dbReference type="InterPro" id="IPR011059">
    <property type="entry name" value="Metal-dep_hydrolase_composite"/>
</dbReference>
<evidence type="ECO:0000256" key="4">
    <source>
        <dbReference type="ARBA" id="ARBA00022833"/>
    </source>
</evidence>
<dbReference type="EC" id="3.5.4.28" evidence="5"/>
<dbReference type="RefSeq" id="WP_044618456.1">
    <property type="nucleotide sequence ID" value="NZ_CP007142.1"/>
</dbReference>
<dbReference type="InterPro" id="IPR032466">
    <property type="entry name" value="Metal_Hydrolase"/>
</dbReference>
<comment type="caution">
    <text evidence="5">Lacks conserved residue(s) required for the propagation of feature annotation.</text>
</comment>
<evidence type="ECO:0000259" key="6">
    <source>
        <dbReference type="Pfam" id="PF01979"/>
    </source>
</evidence>
<dbReference type="Proteomes" id="UP000032266">
    <property type="component" value="Chromosome"/>
</dbReference>
<evidence type="ECO:0000256" key="2">
    <source>
        <dbReference type="ARBA" id="ARBA00022723"/>
    </source>
</evidence>
<dbReference type="GO" id="GO:0046872">
    <property type="term" value="F:metal ion binding"/>
    <property type="evidence" value="ECO:0007669"/>
    <property type="project" value="UniProtKB-KW"/>
</dbReference>
<dbReference type="AlphaFoldDB" id="A0A0C5VP68"/>
<dbReference type="InterPro" id="IPR023512">
    <property type="entry name" value="Deaminase_MtaD/DadD"/>
</dbReference>
<evidence type="ECO:0000313" key="8">
    <source>
        <dbReference type="Proteomes" id="UP000032266"/>
    </source>
</evidence>
<feature type="binding site" evidence="5">
    <location>
        <position position="71"/>
    </location>
    <ligand>
        <name>Zn(2+)</name>
        <dbReference type="ChEBI" id="CHEBI:29105"/>
    </ligand>
</feature>
<keyword evidence="3 5" id="KW-0378">Hydrolase</keyword>
<feature type="binding site" evidence="5">
    <location>
        <position position="69"/>
    </location>
    <ligand>
        <name>Zn(2+)</name>
        <dbReference type="ChEBI" id="CHEBI:29105"/>
    </ligand>
</feature>
<dbReference type="InterPro" id="IPR006680">
    <property type="entry name" value="Amidohydro-rel"/>
</dbReference>
<dbReference type="CDD" id="cd01298">
    <property type="entry name" value="ATZ_TRZ_like"/>
    <property type="match status" value="1"/>
</dbReference>
<feature type="binding site" evidence="5">
    <location>
        <position position="191"/>
    </location>
    <ligand>
        <name>substrate</name>
    </ligand>
</feature>
<gene>
    <name evidence="5" type="primary">mtaD</name>
    <name evidence="7" type="ORF">YC6258_04420</name>
</gene>
<dbReference type="OrthoDB" id="9787621at2"/>
<comment type="similarity">
    <text evidence="1">Belongs to the metallo-dependent hydrolases superfamily. ATZ/TRZ family.</text>
</comment>
<dbReference type="EMBL" id="CP007142">
    <property type="protein sequence ID" value="AJQ96452.1"/>
    <property type="molecule type" value="Genomic_DNA"/>
</dbReference>
<dbReference type="GO" id="GO:0050270">
    <property type="term" value="F:S-adenosylhomocysteine deaminase activity"/>
    <property type="evidence" value="ECO:0007669"/>
    <property type="project" value="UniProtKB-UniRule"/>
</dbReference>
<name>A0A0C5VP68_9GAMM</name>
<evidence type="ECO:0000256" key="1">
    <source>
        <dbReference type="ARBA" id="ARBA00006745"/>
    </source>
</evidence>
<accession>A0A0C5VP68</accession>
<keyword evidence="4 5" id="KW-0862">Zinc</keyword>
<dbReference type="Gene3D" id="3.20.20.140">
    <property type="entry name" value="Metal-dependent hydrolases"/>
    <property type="match status" value="1"/>
</dbReference>
<feature type="domain" description="Amidohydrolase-related" evidence="6">
    <location>
        <begin position="60"/>
        <end position="409"/>
    </location>
</feature>
<comment type="catalytic activity">
    <reaction evidence="5">
        <text>S-methyl-5'-thioadenosine + H2O + H(+) = S-methyl-5'-thioinosine + NH4(+)</text>
        <dbReference type="Rhea" id="RHEA:25025"/>
        <dbReference type="ChEBI" id="CHEBI:15377"/>
        <dbReference type="ChEBI" id="CHEBI:15378"/>
        <dbReference type="ChEBI" id="CHEBI:17509"/>
        <dbReference type="ChEBI" id="CHEBI:28938"/>
        <dbReference type="ChEBI" id="CHEBI:48595"/>
        <dbReference type="EC" id="3.5.4.31"/>
    </reaction>
</comment>
<feature type="binding site" evidence="5">
    <location>
        <position position="306"/>
    </location>
    <ligand>
        <name>substrate</name>
    </ligand>
</feature>
<dbReference type="FunFam" id="3.20.20.140:FF:000014">
    <property type="entry name" value="5-methylthioadenosine/S-adenosylhomocysteine deaminase"/>
    <property type="match status" value="1"/>
</dbReference>
<comment type="cofactor">
    <cofactor evidence="5">
        <name>Zn(2+)</name>
        <dbReference type="ChEBI" id="CHEBI:29105"/>
    </cofactor>
    <text evidence="5">Binds 1 zinc ion per subunit.</text>
</comment>
<dbReference type="HOGENOM" id="CLU_012358_2_0_6"/>
<dbReference type="SUPFAM" id="SSF51338">
    <property type="entry name" value="Composite domain of metallo-dependent hydrolases"/>
    <property type="match status" value="1"/>
</dbReference>
<sequence>MQKADTILFSRWIVTVNAQREVLENHALVIDQQKIKAILPADEVRQQFEAGEEFNLGDSVLMPGLVNTHGHAAMTMFRGMADDLPLMTWLNDHMWPAEGKWVSEQFVADGTRIAIGEMIRCGTTTFSDNYFFPEQAALEAKKAGIRAQLNFPIMDFPTAWAQNPDEYIKKGLALREQFANDDQVHVVFGPHAPYTVSDEPLKKIAQLAKEHNILIQMHVHETQVEVDESIEKYGKRPIRRLYDLGLLGPHMQCVHMTALNDEDIQLIAETGSHVMHCPESNLKLASGFCPVHKLQEQGINVSLGTDGTASNNDLDMFGEMRTAAQLAKAVAMNAEALPAGEALAMATINGAKALGLDNQIGSLEVGKLADIIAVDLSDLESQPIFSPVSHLVYATTRNQVTDVWVGGKQLMTNRELTTLSKAELISTAQAWQSKIIAARS</sequence>
<dbReference type="HAMAP" id="MF_01281">
    <property type="entry name" value="MTA_SAH_deamin"/>
    <property type="match status" value="1"/>
</dbReference>
<feature type="binding site" evidence="5">
    <location>
        <position position="221"/>
    </location>
    <ligand>
        <name>substrate</name>
    </ligand>
</feature>
<dbReference type="EC" id="3.5.4.31" evidence="5"/>
<evidence type="ECO:0000256" key="3">
    <source>
        <dbReference type="ARBA" id="ARBA00022801"/>
    </source>
</evidence>
<feature type="binding site" evidence="5">
    <location>
        <position position="306"/>
    </location>
    <ligand>
        <name>Zn(2+)</name>
        <dbReference type="ChEBI" id="CHEBI:29105"/>
    </ligand>
</feature>
<dbReference type="PANTHER" id="PTHR43794">
    <property type="entry name" value="AMINOHYDROLASE SSNA-RELATED"/>
    <property type="match status" value="1"/>
</dbReference>
<organism evidence="7 8">
    <name type="scientific">Gynuella sunshinyii YC6258</name>
    <dbReference type="NCBI Taxonomy" id="1445510"/>
    <lineage>
        <taxon>Bacteria</taxon>
        <taxon>Pseudomonadati</taxon>
        <taxon>Pseudomonadota</taxon>
        <taxon>Gammaproteobacteria</taxon>
        <taxon>Oceanospirillales</taxon>
        <taxon>Saccharospirillaceae</taxon>
        <taxon>Gynuella</taxon>
    </lineage>
</organism>
<evidence type="ECO:0000256" key="5">
    <source>
        <dbReference type="HAMAP-Rule" id="MF_01281"/>
    </source>
</evidence>
<feature type="binding site" evidence="5">
    <location>
        <position position="98"/>
    </location>
    <ligand>
        <name>substrate</name>
    </ligand>
</feature>
<feature type="binding site" evidence="5">
    <location>
        <position position="218"/>
    </location>
    <ligand>
        <name>Zn(2+)</name>
        <dbReference type="ChEBI" id="CHEBI:29105"/>
    </ligand>
</feature>
<dbReference type="PATRIC" id="fig|1445510.3.peg.4384"/>